<evidence type="ECO:0000313" key="3">
    <source>
        <dbReference type="Proteomes" id="UP000009062"/>
    </source>
</evidence>
<evidence type="ECO:0000256" key="1">
    <source>
        <dbReference type="SAM" id="MobiDB-lite"/>
    </source>
</evidence>
<keyword evidence="3" id="KW-1185">Reference proteome</keyword>
<organism evidence="2 3">
    <name type="scientific">Pyrobaculum oguniense (strain DSM 13380 / JCM 10595 / TE7)</name>
    <dbReference type="NCBI Taxonomy" id="698757"/>
    <lineage>
        <taxon>Archaea</taxon>
        <taxon>Thermoproteota</taxon>
        <taxon>Thermoprotei</taxon>
        <taxon>Thermoproteales</taxon>
        <taxon>Thermoproteaceae</taxon>
        <taxon>Pyrobaculum</taxon>
    </lineage>
</organism>
<dbReference type="KEGG" id="pog:Pogu_0524"/>
<dbReference type="STRING" id="698757.Pogu_0524"/>
<dbReference type="Proteomes" id="UP000009062">
    <property type="component" value="Chromosome"/>
</dbReference>
<feature type="compositionally biased region" description="Basic and acidic residues" evidence="1">
    <location>
        <begin position="43"/>
        <end position="56"/>
    </location>
</feature>
<protein>
    <submittedName>
        <fullName evidence="2">Uncharacterized protein</fullName>
    </submittedName>
</protein>
<dbReference type="HOGENOM" id="CLU_1954753_0_0_2"/>
<reference evidence="2 3" key="1">
    <citation type="journal article" date="2012" name="Stand. Genomic Sci.">
        <title>Complete genome sequence of Pyrobaculum oguniense.</title>
        <authorList>
            <person name="Bernick D.L."/>
            <person name="Karplus K."/>
            <person name="Lui L.M."/>
            <person name="Coker J.K."/>
            <person name="Murphy J.N."/>
            <person name="Chan P.P."/>
            <person name="Cozen A.E."/>
            <person name="Lowe T.M."/>
        </authorList>
    </citation>
    <scope>NUCLEOTIDE SEQUENCE [LARGE SCALE GENOMIC DNA]</scope>
    <source>
        <strain evidence="2 3">TE7</strain>
    </source>
</reference>
<sequence>MNRDVNAAFNIAIRAVRIYAGDPPGGARGGQAPQPRALPAGPPRDDQKRDDARGDETAETWQAHRARLPPLEIHRLTAPSGALYAYMEEVFKCFGRVGGFAGSPALTAAFSRLPGSARASVFLPYVGA</sequence>
<gene>
    <name evidence="2" type="ordered locus">Pogu_0524</name>
</gene>
<evidence type="ECO:0000313" key="2">
    <source>
        <dbReference type="EMBL" id="AFA38551.1"/>
    </source>
</evidence>
<dbReference type="AlphaFoldDB" id="H6Q787"/>
<dbReference type="EMBL" id="CP003316">
    <property type="protein sequence ID" value="AFA38551.1"/>
    <property type="molecule type" value="Genomic_DNA"/>
</dbReference>
<feature type="region of interest" description="Disordered" evidence="1">
    <location>
        <begin position="22"/>
        <end position="64"/>
    </location>
</feature>
<dbReference type="eggNOG" id="arCOG00679">
    <property type="taxonomic scope" value="Archaea"/>
</dbReference>
<name>H6Q787_PYROT</name>
<accession>H6Q787</accession>
<proteinExistence type="predicted"/>